<reference evidence="2 3" key="1">
    <citation type="submission" date="2024-09" db="EMBL/GenBank/DDBJ databases">
        <authorList>
            <person name="Sun Q."/>
            <person name="Mori K."/>
        </authorList>
    </citation>
    <scope>NUCLEOTIDE SEQUENCE [LARGE SCALE GENOMIC DNA]</scope>
    <source>
        <strain evidence="2 3">JCM 10918</strain>
    </source>
</reference>
<sequence length="94" mass="10139">MRLLDRLLVAGSAVTAVRREADPARLGGRRGARQAQDRAGELWERLAAHMASAPGHGYERLRRVGALRGHGIDSTRPSACTAPDCSAARRCRPP</sequence>
<dbReference type="Proteomes" id="UP001589703">
    <property type="component" value="Unassembled WGS sequence"/>
</dbReference>
<keyword evidence="3" id="KW-1185">Reference proteome</keyword>
<proteinExistence type="predicted"/>
<accession>A0ABV5V8A4</accession>
<evidence type="ECO:0000313" key="2">
    <source>
        <dbReference type="EMBL" id="MFB9734062.1"/>
    </source>
</evidence>
<evidence type="ECO:0000313" key="3">
    <source>
        <dbReference type="Proteomes" id="UP001589703"/>
    </source>
</evidence>
<dbReference type="RefSeq" id="WP_247463288.1">
    <property type="nucleotide sequence ID" value="NZ_JBHMAR010000002.1"/>
</dbReference>
<protein>
    <submittedName>
        <fullName evidence="2">Uncharacterized protein</fullName>
    </submittedName>
</protein>
<comment type="caution">
    <text evidence="2">The sequence shown here is derived from an EMBL/GenBank/DDBJ whole genome shotgun (WGS) entry which is preliminary data.</text>
</comment>
<name>A0ABV5V8A4_9ACTN</name>
<organism evidence="2 3">
    <name type="scientific">Streptomyces thermocoprophilus</name>
    <dbReference type="NCBI Taxonomy" id="78356"/>
    <lineage>
        <taxon>Bacteria</taxon>
        <taxon>Bacillati</taxon>
        <taxon>Actinomycetota</taxon>
        <taxon>Actinomycetes</taxon>
        <taxon>Kitasatosporales</taxon>
        <taxon>Streptomycetaceae</taxon>
        <taxon>Streptomyces</taxon>
    </lineage>
</organism>
<dbReference type="EMBL" id="JBHMAR010000002">
    <property type="protein sequence ID" value="MFB9734062.1"/>
    <property type="molecule type" value="Genomic_DNA"/>
</dbReference>
<feature type="region of interest" description="Disordered" evidence="1">
    <location>
        <begin position="70"/>
        <end position="94"/>
    </location>
</feature>
<gene>
    <name evidence="2" type="ORF">ACFFRO_02695</name>
</gene>
<evidence type="ECO:0000256" key="1">
    <source>
        <dbReference type="SAM" id="MobiDB-lite"/>
    </source>
</evidence>